<organism evidence="2 3">
    <name type="scientific">Caballeronia humi</name>
    <dbReference type="NCBI Taxonomy" id="326474"/>
    <lineage>
        <taxon>Bacteria</taxon>
        <taxon>Pseudomonadati</taxon>
        <taxon>Pseudomonadota</taxon>
        <taxon>Betaproteobacteria</taxon>
        <taxon>Burkholderiales</taxon>
        <taxon>Burkholderiaceae</taxon>
        <taxon>Caballeronia</taxon>
    </lineage>
</organism>
<gene>
    <name evidence="2" type="ORF">AWB65_01662</name>
</gene>
<proteinExistence type="predicted"/>
<dbReference type="EMBL" id="FCNW02000005">
    <property type="protein sequence ID" value="SAL28165.1"/>
    <property type="molecule type" value="Genomic_DNA"/>
</dbReference>
<feature type="transmembrane region" description="Helical" evidence="1">
    <location>
        <begin position="153"/>
        <end position="174"/>
    </location>
</feature>
<evidence type="ECO:0000313" key="2">
    <source>
        <dbReference type="EMBL" id="SAL28165.1"/>
    </source>
</evidence>
<feature type="transmembrane region" description="Helical" evidence="1">
    <location>
        <begin position="62"/>
        <end position="84"/>
    </location>
</feature>
<comment type="caution">
    <text evidence="2">The sequence shown here is derived from an EMBL/GenBank/DDBJ whole genome shotgun (WGS) entry which is preliminary data.</text>
</comment>
<feature type="transmembrane region" description="Helical" evidence="1">
    <location>
        <begin position="23"/>
        <end position="42"/>
    </location>
</feature>
<keyword evidence="1" id="KW-1133">Transmembrane helix</keyword>
<protein>
    <submittedName>
        <fullName evidence="2">Uncharacterized protein</fullName>
    </submittedName>
</protein>
<sequence>MITAEVTDLIYKEAREKIATMTLYARVCFCCAAIVVVPLFLFMDAFVAPILERLFRFIGDGLHAALPNIQLAVIVSFLLSLSLVSELTEKKLIPLFTGMAGKKVFDIETVKSIARSEIPILEHVVRKATTGHRLVRVDIDENQPTKWRYQYSFWVKYALLILSSIVLTWAVVMLRH</sequence>
<name>A0A158G7S4_9BURK</name>
<dbReference type="STRING" id="326474.AWB65_01662"/>
<dbReference type="Proteomes" id="UP000054977">
    <property type="component" value="Unassembled WGS sequence"/>
</dbReference>
<dbReference type="AlphaFoldDB" id="A0A158G7S4"/>
<evidence type="ECO:0000313" key="3">
    <source>
        <dbReference type="Proteomes" id="UP000054977"/>
    </source>
</evidence>
<accession>A0A158G7S4</accession>
<dbReference type="RefSeq" id="WP_087666693.1">
    <property type="nucleotide sequence ID" value="NZ_FCNW02000005.1"/>
</dbReference>
<keyword evidence="3" id="KW-1185">Reference proteome</keyword>
<keyword evidence="1" id="KW-0472">Membrane</keyword>
<evidence type="ECO:0000256" key="1">
    <source>
        <dbReference type="SAM" id="Phobius"/>
    </source>
</evidence>
<keyword evidence="1" id="KW-0812">Transmembrane</keyword>
<reference evidence="2" key="1">
    <citation type="submission" date="2016-01" db="EMBL/GenBank/DDBJ databases">
        <authorList>
            <person name="Peeters C."/>
        </authorList>
    </citation>
    <scope>NUCLEOTIDE SEQUENCE [LARGE SCALE GENOMIC DNA]</scope>
    <source>
        <strain evidence="2">LMG 22934</strain>
    </source>
</reference>